<keyword evidence="3" id="KW-1185">Reference proteome</keyword>
<dbReference type="AlphaFoldDB" id="A0A368YBR6"/>
<gene>
    <name evidence="2" type="ORF">DFP89_16212</name>
</gene>
<evidence type="ECO:0000313" key="3">
    <source>
        <dbReference type="Proteomes" id="UP000253345"/>
    </source>
</evidence>
<accession>A0A368YBR6</accession>
<evidence type="ECO:0000256" key="1">
    <source>
        <dbReference type="SAM" id="MobiDB-lite"/>
    </source>
</evidence>
<dbReference type="RefSeq" id="WP_147273370.1">
    <property type="nucleotide sequence ID" value="NZ_QPJL01000062.1"/>
</dbReference>
<evidence type="ECO:0000313" key="2">
    <source>
        <dbReference type="EMBL" id="RCW77693.1"/>
    </source>
</evidence>
<dbReference type="Proteomes" id="UP000253345">
    <property type="component" value="Unassembled WGS sequence"/>
</dbReference>
<sequence length="102" mass="10907">MGSWLENLFQPSPGYCPAPPVQLPQDITDILPPVPPSPDPEPEPPSKADLIAKAAVIAAAIAQKIKEEDECKTRENCMAVKMGTGGIPPRMPYANTRTSRVG</sequence>
<proteinExistence type="predicted"/>
<protein>
    <submittedName>
        <fullName evidence="2">Uncharacterized protein</fullName>
    </submittedName>
</protein>
<organism evidence="2 3">
    <name type="scientific">Paracoccus lutimaris</name>
    <dbReference type="NCBI Taxonomy" id="1490030"/>
    <lineage>
        <taxon>Bacteria</taxon>
        <taxon>Pseudomonadati</taxon>
        <taxon>Pseudomonadota</taxon>
        <taxon>Alphaproteobacteria</taxon>
        <taxon>Rhodobacterales</taxon>
        <taxon>Paracoccaceae</taxon>
        <taxon>Paracoccus</taxon>
    </lineage>
</organism>
<name>A0A368YBR6_9RHOB</name>
<feature type="region of interest" description="Disordered" evidence="1">
    <location>
        <begin position="81"/>
        <end position="102"/>
    </location>
</feature>
<reference evidence="2 3" key="1">
    <citation type="submission" date="2018-07" db="EMBL/GenBank/DDBJ databases">
        <title>Genomic Encyclopedia of Type Strains, Phase III (KMG-III): the genomes of soil and plant-associated and newly described type strains.</title>
        <authorList>
            <person name="Whitman W."/>
        </authorList>
    </citation>
    <scope>NUCLEOTIDE SEQUENCE [LARGE SCALE GENOMIC DNA]</scope>
    <source>
        <strain evidence="2 3">CECT 8525</strain>
    </source>
</reference>
<dbReference type="EMBL" id="QPJL01000062">
    <property type="protein sequence ID" value="RCW77693.1"/>
    <property type="molecule type" value="Genomic_DNA"/>
</dbReference>
<comment type="caution">
    <text evidence="2">The sequence shown here is derived from an EMBL/GenBank/DDBJ whole genome shotgun (WGS) entry which is preliminary data.</text>
</comment>